<keyword evidence="15" id="KW-1185">Reference proteome</keyword>
<evidence type="ECO:0000313" key="14">
    <source>
        <dbReference type="EMBL" id="EGG23774.1"/>
    </source>
</evidence>
<feature type="compositionally biased region" description="Polar residues" evidence="12">
    <location>
        <begin position="29"/>
        <end position="40"/>
    </location>
</feature>
<evidence type="ECO:0000256" key="9">
    <source>
        <dbReference type="ARBA" id="ARBA00022833"/>
    </source>
</evidence>
<dbReference type="SUPFAM" id="SSF57850">
    <property type="entry name" value="RING/U-box"/>
    <property type="match status" value="1"/>
</dbReference>
<keyword evidence="8" id="KW-0833">Ubl conjugation pathway</keyword>
<dbReference type="EC" id="2.3.2.27" evidence="4"/>
<evidence type="ECO:0000259" key="13">
    <source>
        <dbReference type="PROSITE" id="PS50089"/>
    </source>
</evidence>
<feature type="region of interest" description="Disordered" evidence="12">
    <location>
        <begin position="266"/>
        <end position="304"/>
    </location>
</feature>
<evidence type="ECO:0000256" key="4">
    <source>
        <dbReference type="ARBA" id="ARBA00012483"/>
    </source>
</evidence>
<dbReference type="InterPro" id="IPR017907">
    <property type="entry name" value="Znf_RING_CS"/>
</dbReference>
<evidence type="ECO:0000256" key="10">
    <source>
        <dbReference type="ARBA" id="ARBA00023136"/>
    </source>
</evidence>
<protein>
    <recommendedName>
        <fullName evidence="4">RING-type E3 ubiquitin transferase</fullName>
        <ecNumber evidence="4">2.3.2.27</ecNumber>
    </recommendedName>
</protein>
<dbReference type="OMA" id="RECSHHK"/>
<keyword evidence="9" id="KW-0862">Zinc</keyword>
<proteinExistence type="predicted"/>
<keyword evidence="7 11" id="KW-0863">Zinc-finger</keyword>
<dbReference type="GO" id="GO:0005783">
    <property type="term" value="C:endoplasmic reticulum"/>
    <property type="evidence" value="ECO:0007669"/>
    <property type="project" value="InterPro"/>
</dbReference>
<dbReference type="RefSeq" id="XP_004361625.1">
    <property type="nucleotide sequence ID" value="XM_004361568.1"/>
</dbReference>
<organism evidence="14 15">
    <name type="scientific">Cavenderia fasciculata</name>
    <name type="common">Slime mold</name>
    <name type="synonym">Dictyostelium fasciculatum</name>
    <dbReference type="NCBI Taxonomy" id="261658"/>
    <lineage>
        <taxon>Eukaryota</taxon>
        <taxon>Amoebozoa</taxon>
        <taxon>Evosea</taxon>
        <taxon>Eumycetozoa</taxon>
        <taxon>Dictyostelia</taxon>
        <taxon>Acytosteliales</taxon>
        <taxon>Cavenderiaceae</taxon>
        <taxon>Cavenderia</taxon>
    </lineage>
</organism>
<feature type="region of interest" description="Disordered" evidence="12">
    <location>
        <begin position="185"/>
        <end position="221"/>
    </location>
</feature>
<dbReference type="Gene3D" id="3.30.40.10">
    <property type="entry name" value="Zinc/RING finger domain, C3HC4 (zinc finger)"/>
    <property type="match status" value="1"/>
</dbReference>
<evidence type="ECO:0000313" key="15">
    <source>
        <dbReference type="Proteomes" id="UP000007797"/>
    </source>
</evidence>
<evidence type="ECO:0000256" key="1">
    <source>
        <dbReference type="ARBA" id="ARBA00000900"/>
    </source>
</evidence>
<dbReference type="OrthoDB" id="302966at2759"/>
<evidence type="ECO:0000256" key="6">
    <source>
        <dbReference type="ARBA" id="ARBA00022723"/>
    </source>
</evidence>
<name>F4PJK0_CACFS</name>
<dbReference type="SMART" id="SM00184">
    <property type="entry name" value="RING"/>
    <property type="match status" value="1"/>
</dbReference>
<keyword evidence="10" id="KW-0472">Membrane</keyword>
<reference evidence="15" key="1">
    <citation type="journal article" date="2011" name="Genome Res.">
        <title>Phylogeny-wide analysis of social amoeba genomes highlights ancient origins for complex intercellular communication.</title>
        <authorList>
            <person name="Heidel A.J."/>
            <person name="Lawal H.M."/>
            <person name="Felder M."/>
            <person name="Schilde C."/>
            <person name="Helps N.R."/>
            <person name="Tunggal B."/>
            <person name="Rivero F."/>
            <person name="John U."/>
            <person name="Schleicher M."/>
            <person name="Eichinger L."/>
            <person name="Platzer M."/>
            <person name="Noegel A.A."/>
            <person name="Schaap P."/>
            <person name="Gloeckner G."/>
        </authorList>
    </citation>
    <scope>NUCLEOTIDE SEQUENCE [LARGE SCALE GENOMIC DNA]</scope>
    <source>
        <strain evidence="15">SH3</strain>
    </source>
</reference>
<dbReference type="Pfam" id="PF13923">
    <property type="entry name" value="zf-C3HC4_2"/>
    <property type="match status" value="1"/>
</dbReference>
<dbReference type="EMBL" id="GL883007">
    <property type="protein sequence ID" value="EGG23774.1"/>
    <property type="molecule type" value="Genomic_DNA"/>
</dbReference>
<dbReference type="UniPathway" id="UPA00143"/>
<dbReference type="KEGG" id="dfa:DFA_05910"/>
<dbReference type="GeneID" id="14876277"/>
<feature type="domain" description="RING-type" evidence="13">
    <location>
        <begin position="134"/>
        <end position="174"/>
    </location>
</feature>
<evidence type="ECO:0000256" key="7">
    <source>
        <dbReference type="ARBA" id="ARBA00022771"/>
    </source>
</evidence>
<gene>
    <name evidence="14" type="ORF">DFA_05910</name>
</gene>
<dbReference type="InterPro" id="IPR001841">
    <property type="entry name" value="Znf_RING"/>
</dbReference>
<evidence type="ECO:0000256" key="11">
    <source>
        <dbReference type="PROSITE-ProRule" id="PRU00175"/>
    </source>
</evidence>
<comment type="pathway">
    <text evidence="3">Protein modification; protein ubiquitination.</text>
</comment>
<dbReference type="STRING" id="1054147.F4PJK0"/>
<keyword evidence="6" id="KW-0479">Metal-binding</keyword>
<dbReference type="InterPro" id="IPR013083">
    <property type="entry name" value="Znf_RING/FYVE/PHD"/>
</dbReference>
<dbReference type="CDD" id="cd16534">
    <property type="entry name" value="RING-HC_RNF5-like"/>
    <property type="match status" value="1"/>
</dbReference>
<feature type="compositionally biased region" description="Low complexity" evidence="12">
    <location>
        <begin position="78"/>
        <end position="126"/>
    </location>
</feature>
<comment type="catalytic activity">
    <reaction evidence="1">
        <text>S-ubiquitinyl-[E2 ubiquitin-conjugating enzyme]-L-cysteine + [acceptor protein]-L-lysine = [E2 ubiquitin-conjugating enzyme]-L-cysteine + N(6)-ubiquitinyl-[acceptor protein]-L-lysine.</text>
        <dbReference type="EC" id="2.3.2.27"/>
    </reaction>
</comment>
<comment type="subcellular location">
    <subcellularLocation>
        <location evidence="2">Endomembrane system</location>
    </subcellularLocation>
</comment>
<feature type="compositionally biased region" description="Low complexity" evidence="12">
    <location>
        <begin position="41"/>
        <end position="71"/>
    </location>
</feature>
<accession>F4PJK0</accession>
<dbReference type="PROSITE" id="PS00518">
    <property type="entry name" value="ZF_RING_1"/>
    <property type="match status" value="1"/>
</dbReference>
<dbReference type="GO" id="GO:0061630">
    <property type="term" value="F:ubiquitin protein ligase activity"/>
    <property type="evidence" value="ECO:0007669"/>
    <property type="project" value="UniProtKB-EC"/>
</dbReference>
<dbReference type="PANTHER" id="PTHR12313">
    <property type="entry name" value="E3 UBIQUITIN-PROTEIN LIGASE RNF5-RELATED"/>
    <property type="match status" value="1"/>
</dbReference>
<dbReference type="AlphaFoldDB" id="F4PJK0"/>
<evidence type="ECO:0000256" key="5">
    <source>
        <dbReference type="ARBA" id="ARBA00022679"/>
    </source>
</evidence>
<dbReference type="PROSITE" id="PS50089">
    <property type="entry name" value="ZF_RING_2"/>
    <property type="match status" value="1"/>
</dbReference>
<keyword evidence="5" id="KW-0808">Transferase</keyword>
<evidence type="ECO:0000256" key="8">
    <source>
        <dbReference type="ARBA" id="ARBA00022786"/>
    </source>
</evidence>
<dbReference type="GO" id="GO:0008270">
    <property type="term" value="F:zinc ion binding"/>
    <property type="evidence" value="ECO:0007669"/>
    <property type="project" value="UniProtKB-KW"/>
</dbReference>
<evidence type="ECO:0000256" key="3">
    <source>
        <dbReference type="ARBA" id="ARBA00004906"/>
    </source>
</evidence>
<dbReference type="GO" id="GO:0016567">
    <property type="term" value="P:protein ubiquitination"/>
    <property type="evidence" value="ECO:0007669"/>
    <property type="project" value="UniProtKB-UniPathway"/>
</dbReference>
<dbReference type="Proteomes" id="UP000007797">
    <property type="component" value="Unassembled WGS sequence"/>
</dbReference>
<dbReference type="GO" id="GO:0006511">
    <property type="term" value="P:ubiquitin-dependent protein catabolic process"/>
    <property type="evidence" value="ECO:0007669"/>
    <property type="project" value="InterPro"/>
</dbReference>
<sequence length="304" mass="33137">MSTSINQNDMDHPSIEEEEEEGKGEEQHNNNNDNIDSEQISSRNNNNNNNSGGGVRLRSNATTPTNNNNNTNDDDDTPNTTTTSTTTTSTNTTSTFTSSTTPKNESPTTTTSTTSNNNENDNNNNDEGSDMFECNICFDTVNEPIVTQCGHLFCWSCIFQWLQHNASQQCPVCKAPISEEKLIPIYGRGNSSDPRKKRPSSIPSRPPGRPETERSTRAGGNNFDFFGGIGNQWNGQAGGGGGVSFSAGFGLFPGLFGLHFYQTNNQQQGQQGQGQQGNGNGNGGPSEFESIFLIRRNKRKRKKS</sequence>
<feature type="compositionally biased region" description="Basic residues" evidence="12">
    <location>
        <begin position="295"/>
        <end position="304"/>
    </location>
</feature>
<feature type="region of interest" description="Disordered" evidence="12">
    <location>
        <begin position="1"/>
        <end position="126"/>
    </location>
</feature>
<evidence type="ECO:0000256" key="2">
    <source>
        <dbReference type="ARBA" id="ARBA00004308"/>
    </source>
</evidence>
<evidence type="ECO:0000256" key="12">
    <source>
        <dbReference type="SAM" id="MobiDB-lite"/>
    </source>
</evidence>
<feature type="compositionally biased region" description="Gly residues" evidence="12">
    <location>
        <begin position="271"/>
        <end position="284"/>
    </location>
</feature>
<dbReference type="InterPro" id="IPR045103">
    <property type="entry name" value="RNF5/RNF185-like"/>
</dbReference>